<proteinExistence type="predicted"/>
<accession>A0A316E9E8</accession>
<dbReference type="EMBL" id="QGGR01000066">
    <property type="protein sequence ID" value="PWK26278.1"/>
    <property type="molecule type" value="Genomic_DNA"/>
</dbReference>
<organism evidence="2 3">
    <name type="scientific">Actinoplanes xinjiangensis</name>
    <dbReference type="NCBI Taxonomy" id="512350"/>
    <lineage>
        <taxon>Bacteria</taxon>
        <taxon>Bacillati</taxon>
        <taxon>Actinomycetota</taxon>
        <taxon>Actinomycetes</taxon>
        <taxon>Micromonosporales</taxon>
        <taxon>Micromonosporaceae</taxon>
        <taxon>Actinoplanes</taxon>
    </lineage>
</organism>
<name>A0A316E9E8_9ACTN</name>
<evidence type="ECO:0000313" key="3">
    <source>
        <dbReference type="Proteomes" id="UP000245697"/>
    </source>
</evidence>
<dbReference type="AlphaFoldDB" id="A0A316E9E8"/>
<comment type="caution">
    <text evidence="2">The sequence shown here is derived from an EMBL/GenBank/DDBJ whole genome shotgun (WGS) entry which is preliminary data.</text>
</comment>
<gene>
    <name evidence="2" type="ORF">BC793_1667</name>
</gene>
<feature type="region of interest" description="Disordered" evidence="1">
    <location>
        <begin position="45"/>
        <end position="79"/>
    </location>
</feature>
<evidence type="ECO:0000313" key="2">
    <source>
        <dbReference type="EMBL" id="PWK26278.1"/>
    </source>
</evidence>
<protein>
    <submittedName>
        <fullName evidence="2">Uncharacterized protein</fullName>
    </submittedName>
</protein>
<reference evidence="2 3" key="1">
    <citation type="submission" date="2018-05" db="EMBL/GenBank/DDBJ databases">
        <title>Genomic Encyclopedia of Archaeal and Bacterial Type Strains, Phase II (KMG-II): from individual species to whole genera.</title>
        <authorList>
            <person name="Goeker M."/>
        </authorList>
    </citation>
    <scope>NUCLEOTIDE SEQUENCE [LARGE SCALE GENOMIC DNA]</scope>
    <source>
        <strain evidence="2 3">DSM 45184</strain>
    </source>
</reference>
<dbReference type="PROSITE" id="PS51257">
    <property type="entry name" value="PROKAR_LIPOPROTEIN"/>
    <property type="match status" value="1"/>
</dbReference>
<sequence length="205" mass="21847">MHFGRILPVATVALVLSGCAKPKLEPETPAAAPIAVSLPPAVDTLPCTKGKARPGRTPTAADVATPRSLGPLPRPSDEYLDEDYRGEMIRRQMEANDAYLERRPLPEAALPGAVRCAIRAENALEPLHKKRVYEAEAVKKALTAAGLPDSTVEKPGSRDRTPHDGLIIAAWTGQACIIGYLSPEHGTRIEYGSTIADGGCLPARD</sequence>
<keyword evidence="3" id="KW-1185">Reference proteome</keyword>
<evidence type="ECO:0000256" key="1">
    <source>
        <dbReference type="SAM" id="MobiDB-lite"/>
    </source>
</evidence>
<dbReference type="Proteomes" id="UP000245697">
    <property type="component" value="Unassembled WGS sequence"/>
</dbReference>